<keyword evidence="7" id="KW-1185">Reference proteome</keyword>
<dbReference type="InterPro" id="IPR011703">
    <property type="entry name" value="ATPase_AAA-3"/>
</dbReference>
<evidence type="ECO:0000313" key="6">
    <source>
        <dbReference type="EMBL" id="KJE21054.1"/>
    </source>
</evidence>
<reference evidence="7" key="1">
    <citation type="submission" date="2015-02" db="EMBL/GenBank/DDBJ databases">
        <title>Draft Genome of Frankia sp. CpI1-S.</title>
        <authorList>
            <person name="Oshone R.T."/>
            <person name="Ngom M."/>
            <person name="Ghodhbane-Gtari F."/>
            <person name="Gtari M."/>
            <person name="Morris K."/>
            <person name="Thomas K."/>
            <person name="Sen A."/>
            <person name="Tisa L.S."/>
        </authorList>
    </citation>
    <scope>NUCLEOTIDE SEQUENCE [LARGE SCALE GENOMIC DNA]</scope>
    <source>
        <strain evidence="7">CpI1-S</strain>
    </source>
</reference>
<keyword evidence="1" id="KW-0547">Nucleotide-binding</keyword>
<dbReference type="PANTHER" id="PTHR42759:SF5">
    <property type="entry name" value="METHANOL DEHYDROGENASE REGULATOR"/>
    <property type="match status" value="1"/>
</dbReference>
<gene>
    <name evidence="6" type="ORF">FF36_04649</name>
</gene>
<evidence type="ECO:0000256" key="3">
    <source>
        <dbReference type="ARBA" id="ARBA00061607"/>
    </source>
</evidence>
<dbReference type="RefSeq" id="WP_044887170.1">
    <property type="nucleotide sequence ID" value="NZ_JYFN01000045.1"/>
</dbReference>
<feature type="domain" description="ATPase AAA-3" evidence="4">
    <location>
        <begin position="55"/>
        <end position="185"/>
    </location>
</feature>
<evidence type="ECO:0000259" key="5">
    <source>
        <dbReference type="Pfam" id="PF17863"/>
    </source>
</evidence>
<dbReference type="SUPFAM" id="SSF52540">
    <property type="entry name" value="P-loop containing nucleoside triphosphate hydrolases"/>
    <property type="match status" value="1"/>
</dbReference>
<evidence type="ECO:0000256" key="2">
    <source>
        <dbReference type="ARBA" id="ARBA00022840"/>
    </source>
</evidence>
<dbReference type="GO" id="GO:0016887">
    <property type="term" value="F:ATP hydrolysis activity"/>
    <property type="evidence" value="ECO:0007669"/>
    <property type="project" value="InterPro"/>
</dbReference>
<dbReference type="AlphaFoldDB" id="A0A0D8BAS0"/>
<dbReference type="InterPro" id="IPR027417">
    <property type="entry name" value="P-loop_NTPase"/>
</dbReference>
<dbReference type="PATRIC" id="fig|1502723.3.peg.4604"/>
<dbReference type="CDD" id="cd00009">
    <property type="entry name" value="AAA"/>
    <property type="match status" value="1"/>
</dbReference>
<dbReference type="EC" id="3.6.3.-" evidence="6"/>
<dbReference type="InterPro" id="IPR050764">
    <property type="entry name" value="CbbQ/NirQ/NorQ/GpvN"/>
</dbReference>
<evidence type="ECO:0000313" key="7">
    <source>
        <dbReference type="Proteomes" id="UP000032545"/>
    </source>
</evidence>
<organism evidence="6 7">
    <name type="scientific">Frankia torreyi</name>
    <dbReference type="NCBI Taxonomy" id="1856"/>
    <lineage>
        <taxon>Bacteria</taxon>
        <taxon>Bacillati</taxon>
        <taxon>Actinomycetota</taxon>
        <taxon>Actinomycetes</taxon>
        <taxon>Frankiales</taxon>
        <taxon>Frankiaceae</taxon>
        <taxon>Frankia</taxon>
    </lineage>
</organism>
<dbReference type="GO" id="GO:0005524">
    <property type="term" value="F:ATP binding"/>
    <property type="evidence" value="ECO:0007669"/>
    <property type="project" value="UniProtKB-KW"/>
</dbReference>
<dbReference type="Pfam" id="PF07726">
    <property type="entry name" value="AAA_3"/>
    <property type="match status" value="1"/>
</dbReference>
<dbReference type="Proteomes" id="UP000032545">
    <property type="component" value="Unassembled WGS sequence"/>
</dbReference>
<accession>A0A0D8BAS0</accession>
<dbReference type="Gene3D" id="1.10.8.80">
    <property type="entry name" value="Magnesium chelatase subunit I, C-Terminal domain"/>
    <property type="match status" value="1"/>
</dbReference>
<proteinExistence type="inferred from homology"/>
<feature type="domain" description="ChlI/MoxR AAA lid" evidence="5">
    <location>
        <begin position="256"/>
        <end position="321"/>
    </location>
</feature>
<dbReference type="InterPro" id="IPR041628">
    <property type="entry name" value="ChlI/MoxR_AAA_lid"/>
</dbReference>
<evidence type="ECO:0000256" key="1">
    <source>
        <dbReference type="ARBA" id="ARBA00022741"/>
    </source>
</evidence>
<dbReference type="Gene3D" id="3.40.50.300">
    <property type="entry name" value="P-loop containing nucleotide triphosphate hydrolases"/>
    <property type="match status" value="1"/>
</dbReference>
<comment type="caution">
    <text evidence="6">The sequence shown here is derived from an EMBL/GenBank/DDBJ whole genome shotgun (WGS) entry which is preliminary data.</text>
</comment>
<name>A0A0D8BAS0_9ACTN</name>
<comment type="similarity">
    <text evidence="3">Belongs to the MoxR family.</text>
</comment>
<dbReference type="PIRSF" id="PIRSF002849">
    <property type="entry name" value="AAA_ATPase_chaperone_MoxR_prd"/>
    <property type="match status" value="1"/>
</dbReference>
<reference evidence="6 7" key="2">
    <citation type="journal article" date="2016" name="Genome Announc.">
        <title>Permanent Draft Genome Sequences for Two Variants of Frankia sp. Strain CpI1, the First Frankia Strain Isolated from Root Nodules of Comptonia peregrina.</title>
        <authorList>
            <person name="Oshone R."/>
            <person name="Hurst S.G.IV."/>
            <person name="Abebe-Akele F."/>
            <person name="Simpson S."/>
            <person name="Morris K."/>
            <person name="Thomas W.K."/>
            <person name="Tisa L.S."/>
        </authorList>
    </citation>
    <scope>NUCLEOTIDE SEQUENCE [LARGE SCALE GENOMIC DNA]</scope>
    <source>
        <strain evidence="7">CpI1-S</strain>
    </source>
</reference>
<evidence type="ECO:0000259" key="4">
    <source>
        <dbReference type="Pfam" id="PF07726"/>
    </source>
</evidence>
<keyword evidence="6" id="KW-0378">Hydrolase</keyword>
<dbReference type="FunFam" id="3.40.50.300:FF:000640">
    <property type="entry name" value="MoxR family ATPase"/>
    <property type="match status" value="1"/>
</dbReference>
<sequence length="334" mass="36476">MTNRNDDRDHLRGDQSGVAAFSATFHDVVANIEKVIRGKRDVVELATICLFAEGHLLVEDVPGLGKTSLARSLAASVNAGCHRIQFTPDLLPADITGTMVYDQRANEFGFRRGPVFANLVIGDEINRASPKTQSALLEVMEEGRVTADGTGYPVPRPFMVVATQNPIDMDGTYSLPEAQLDRFLMRLRMGYPSVDAELEILEGRQVGRRIEDLRPVMRAEDVVARTAQTFAVHVAPALRRYLVDLVAATRTIPDIVRLGASPRGSIALLRAVQVRAAAHARVFATPDDVKAVAGPVLAHRLVLSPEAELRRVIAEDVVDEILQTVPSPRRLVGI</sequence>
<dbReference type="EMBL" id="JYFN01000045">
    <property type="protein sequence ID" value="KJE21054.1"/>
    <property type="molecule type" value="Genomic_DNA"/>
</dbReference>
<protein>
    <submittedName>
        <fullName evidence="6">MoxR-like ATPase</fullName>
        <ecNumber evidence="6">3.6.3.-</ecNumber>
    </submittedName>
</protein>
<dbReference type="PANTHER" id="PTHR42759">
    <property type="entry name" value="MOXR FAMILY PROTEIN"/>
    <property type="match status" value="1"/>
</dbReference>
<dbReference type="Pfam" id="PF17863">
    <property type="entry name" value="AAA_lid_2"/>
    <property type="match status" value="1"/>
</dbReference>
<keyword evidence="2" id="KW-0067">ATP-binding</keyword>